<name>A0A8K0R234_9PLEO</name>
<dbReference type="AlphaFoldDB" id="A0A8K0R234"/>
<organism evidence="2 3">
    <name type="scientific">Paraphoma chrysanthemicola</name>
    <dbReference type="NCBI Taxonomy" id="798071"/>
    <lineage>
        <taxon>Eukaryota</taxon>
        <taxon>Fungi</taxon>
        <taxon>Dikarya</taxon>
        <taxon>Ascomycota</taxon>
        <taxon>Pezizomycotina</taxon>
        <taxon>Dothideomycetes</taxon>
        <taxon>Pleosporomycetidae</taxon>
        <taxon>Pleosporales</taxon>
        <taxon>Pleosporineae</taxon>
        <taxon>Phaeosphaeriaceae</taxon>
        <taxon>Paraphoma</taxon>
    </lineage>
</organism>
<dbReference type="EMBL" id="JAGMVJ010000016">
    <property type="protein sequence ID" value="KAH7079796.1"/>
    <property type="molecule type" value="Genomic_DNA"/>
</dbReference>
<accession>A0A8K0R234</accession>
<dbReference type="OrthoDB" id="3762642at2759"/>
<keyword evidence="3" id="KW-1185">Reference proteome</keyword>
<evidence type="ECO:0000313" key="2">
    <source>
        <dbReference type="EMBL" id="KAH7079796.1"/>
    </source>
</evidence>
<comment type="caution">
    <text evidence="2">The sequence shown here is derived from an EMBL/GenBank/DDBJ whole genome shotgun (WGS) entry which is preliminary data.</text>
</comment>
<evidence type="ECO:0000256" key="1">
    <source>
        <dbReference type="SAM" id="MobiDB-lite"/>
    </source>
</evidence>
<feature type="compositionally biased region" description="Pro residues" evidence="1">
    <location>
        <begin position="203"/>
        <end position="213"/>
    </location>
</feature>
<evidence type="ECO:0000313" key="3">
    <source>
        <dbReference type="Proteomes" id="UP000813461"/>
    </source>
</evidence>
<dbReference type="Proteomes" id="UP000813461">
    <property type="component" value="Unassembled WGS sequence"/>
</dbReference>
<feature type="compositionally biased region" description="Low complexity" evidence="1">
    <location>
        <begin position="245"/>
        <end position="259"/>
    </location>
</feature>
<feature type="region of interest" description="Disordered" evidence="1">
    <location>
        <begin position="196"/>
        <end position="259"/>
    </location>
</feature>
<sequence>MFSKDPKTAIFNDKTMDALIKRTHVEKKKRTQPHDQPRVALQRMRAVVGAYLYFTDDRVNKIFVDQVDRIGNRLELLEAALSKNPRAAQRENPQRIVMYNSWKPLKLKEKWYTYMDDVYETANNKGTKFMKDNIKRLRDEYTDAKRISQAQVDKENDKDKQKVLANEKKLRDDMPDYISKLEAAWSLAQNWPKPKWNAAANPSPTPAILPPTPSIGSPTPSADIPTPFSATIPTPLVATPPPSAASPTPSAAALTPRSP</sequence>
<protein>
    <submittedName>
        <fullName evidence="2">Uncharacterized protein</fullName>
    </submittedName>
</protein>
<gene>
    <name evidence="2" type="ORF">FB567DRAFT_129220</name>
</gene>
<proteinExistence type="predicted"/>
<reference evidence="2" key="1">
    <citation type="journal article" date="2021" name="Nat. Commun.">
        <title>Genetic determinants of endophytism in the Arabidopsis root mycobiome.</title>
        <authorList>
            <person name="Mesny F."/>
            <person name="Miyauchi S."/>
            <person name="Thiergart T."/>
            <person name="Pickel B."/>
            <person name="Atanasova L."/>
            <person name="Karlsson M."/>
            <person name="Huettel B."/>
            <person name="Barry K.W."/>
            <person name="Haridas S."/>
            <person name="Chen C."/>
            <person name="Bauer D."/>
            <person name="Andreopoulos W."/>
            <person name="Pangilinan J."/>
            <person name="LaButti K."/>
            <person name="Riley R."/>
            <person name="Lipzen A."/>
            <person name="Clum A."/>
            <person name="Drula E."/>
            <person name="Henrissat B."/>
            <person name="Kohler A."/>
            <person name="Grigoriev I.V."/>
            <person name="Martin F.M."/>
            <person name="Hacquard S."/>
        </authorList>
    </citation>
    <scope>NUCLEOTIDE SEQUENCE</scope>
    <source>
        <strain evidence="2">MPI-SDFR-AT-0120</strain>
    </source>
</reference>